<name>A0A2U2MX41_9GAMM</name>
<dbReference type="EMBL" id="QFFI01000035">
    <property type="protein sequence ID" value="PWG61435.1"/>
    <property type="molecule type" value="Genomic_DNA"/>
</dbReference>
<gene>
    <name evidence="1" type="ORF">DEM34_16530</name>
</gene>
<dbReference type="RefSeq" id="WP_109679937.1">
    <property type="nucleotide sequence ID" value="NZ_CP086615.1"/>
</dbReference>
<proteinExistence type="predicted"/>
<reference evidence="1 2" key="1">
    <citation type="submission" date="2018-05" db="EMBL/GenBank/DDBJ databases">
        <title>Spiribacter halobius sp. nov., a moderately halophilic bacterium isolated from marine solar saltern.</title>
        <authorList>
            <person name="Zheng W.-S."/>
            <person name="Lu D.-C."/>
            <person name="Du Z.-J."/>
        </authorList>
    </citation>
    <scope>NUCLEOTIDE SEQUENCE [LARGE SCALE GENOMIC DNA]</scope>
    <source>
        <strain evidence="1 2">E85</strain>
    </source>
</reference>
<keyword evidence="2" id="KW-1185">Reference proteome</keyword>
<dbReference type="AlphaFoldDB" id="A0A2U2MX41"/>
<dbReference type="Proteomes" id="UP000245474">
    <property type="component" value="Unassembled WGS sequence"/>
</dbReference>
<protein>
    <submittedName>
        <fullName evidence="1">Uncharacterized protein</fullName>
    </submittedName>
</protein>
<comment type="caution">
    <text evidence="1">The sequence shown here is derived from an EMBL/GenBank/DDBJ whole genome shotgun (WGS) entry which is preliminary data.</text>
</comment>
<sequence length="104" mass="10643">MTDDALEHGARAIEEEVGRLAREAGVVLVTTHWNGEEGLHPEASTQVLMLTGTARVEEAVLRTDAIIAAADSGPDAAAAAAVRGAVEQLRHSEPHGDVPTGGGG</sequence>
<accession>A0A2U2MX41</accession>
<organism evidence="1 2">
    <name type="scientific">Sediminicurvatus halobius</name>
    <dbReference type="NCBI Taxonomy" id="2182432"/>
    <lineage>
        <taxon>Bacteria</taxon>
        <taxon>Pseudomonadati</taxon>
        <taxon>Pseudomonadota</taxon>
        <taxon>Gammaproteobacteria</taxon>
        <taxon>Chromatiales</taxon>
        <taxon>Ectothiorhodospiraceae</taxon>
        <taxon>Sediminicurvatus</taxon>
    </lineage>
</organism>
<evidence type="ECO:0000313" key="2">
    <source>
        <dbReference type="Proteomes" id="UP000245474"/>
    </source>
</evidence>
<evidence type="ECO:0000313" key="1">
    <source>
        <dbReference type="EMBL" id="PWG61435.1"/>
    </source>
</evidence>